<feature type="transmembrane region" description="Helical" evidence="1">
    <location>
        <begin position="222"/>
        <end position="243"/>
    </location>
</feature>
<feature type="domain" description="Acyltransferase 3" evidence="2">
    <location>
        <begin position="13"/>
        <end position="337"/>
    </location>
</feature>
<reference evidence="3 4" key="1">
    <citation type="submission" date="2023-07" db="EMBL/GenBank/DDBJ databases">
        <title>Functional and genomic diversity of the sorghum phyllosphere microbiome.</title>
        <authorList>
            <person name="Shade A."/>
        </authorList>
    </citation>
    <scope>NUCLEOTIDE SEQUENCE [LARGE SCALE GENOMIC DNA]</scope>
    <source>
        <strain evidence="3 4">SORGH_AS_0887</strain>
    </source>
</reference>
<keyword evidence="1" id="KW-0812">Transmembrane</keyword>
<comment type="caution">
    <text evidence="3">The sequence shown here is derived from an EMBL/GenBank/DDBJ whole genome shotgun (WGS) entry which is preliminary data.</text>
</comment>
<dbReference type="EMBL" id="JAUTBK010000002">
    <property type="protein sequence ID" value="MDQ1209275.1"/>
    <property type="molecule type" value="Genomic_DNA"/>
</dbReference>
<accession>A0ABU0UXI9</accession>
<feature type="transmembrane region" description="Helical" evidence="1">
    <location>
        <begin position="281"/>
        <end position="300"/>
    </location>
</feature>
<feature type="transmembrane region" description="Helical" evidence="1">
    <location>
        <begin position="89"/>
        <end position="107"/>
    </location>
</feature>
<dbReference type="RefSeq" id="WP_307003674.1">
    <property type="nucleotide sequence ID" value="NZ_JAUTBK010000002.1"/>
</dbReference>
<feature type="transmembrane region" description="Helical" evidence="1">
    <location>
        <begin position="320"/>
        <end position="342"/>
    </location>
</feature>
<dbReference type="Proteomes" id="UP001233360">
    <property type="component" value="Unassembled WGS sequence"/>
</dbReference>
<evidence type="ECO:0000256" key="1">
    <source>
        <dbReference type="SAM" id="Phobius"/>
    </source>
</evidence>
<feature type="transmembrane region" description="Helical" evidence="1">
    <location>
        <begin position="173"/>
        <end position="189"/>
    </location>
</feature>
<dbReference type="InterPro" id="IPR050879">
    <property type="entry name" value="Acyltransferase_3"/>
</dbReference>
<keyword evidence="1" id="KW-0472">Membrane</keyword>
<feature type="transmembrane region" description="Helical" evidence="1">
    <location>
        <begin position="16"/>
        <end position="33"/>
    </location>
</feature>
<evidence type="ECO:0000313" key="3">
    <source>
        <dbReference type="EMBL" id="MDQ1209275.1"/>
    </source>
</evidence>
<keyword evidence="4" id="KW-1185">Reference proteome</keyword>
<organism evidence="3 4">
    <name type="scientific">Acinetobacter baylyi</name>
    <dbReference type="NCBI Taxonomy" id="202950"/>
    <lineage>
        <taxon>Bacteria</taxon>
        <taxon>Pseudomonadati</taxon>
        <taxon>Pseudomonadota</taxon>
        <taxon>Gammaproteobacteria</taxon>
        <taxon>Moraxellales</taxon>
        <taxon>Moraxellaceae</taxon>
        <taxon>Acinetobacter</taxon>
    </lineage>
</organism>
<feature type="transmembrane region" description="Helical" evidence="1">
    <location>
        <begin position="147"/>
        <end position="166"/>
    </location>
</feature>
<feature type="transmembrane region" description="Helical" evidence="1">
    <location>
        <begin position="45"/>
        <end position="68"/>
    </location>
</feature>
<dbReference type="Pfam" id="PF01757">
    <property type="entry name" value="Acyl_transf_3"/>
    <property type="match status" value="1"/>
</dbReference>
<protein>
    <submittedName>
        <fullName evidence="3">Peptidoglycan/LPS O-acetylase OafA/YrhL</fullName>
    </submittedName>
</protein>
<keyword evidence="1" id="KW-1133">Transmembrane helix</keyword>
<evidence type="ECO:0000259" key="2">
    <source>
        <dbReference type="Pfam" id="PF01757"/>
    </source>
</evidence>
<sequence>MLIENKTNIIDDLQSFRGVAAIVVLIHHCTFYFSNSYNFKFLSEIFFNAHAAVVAFYVLSGYVLTLSLMKNELRLKSILSFYLKRCFRIYPLLWLACIIGFFYLLIFKGVPTSDLVSDWWNKNYRDDNISFFKVFLGFLGFGHELPLPIWSISLELVGSLLIPLFVLLLRRKILFFNLFLFLLLILTIYAKNIYFIYIFFFILGSSIVLWEEVFEKMKNIKFILYLSLFFLIFGRQLGGWNYLEYYHNSFAALIEGFAAAIVIAIIVSGRIKSKLLKSKKTILLGDISYSVYLLHLPIMAFVAEVLEYFSRINIIPSNTYILTLFLLMITIFLTLFLSYFTYNKIEKYGIQIGKFFSNKLIKHRSL</sequence>
<dbReference type="PANTHER" id="PTHR23028">
    <property type="entry name" value="ACETYLTRANSFERASE"/>
    <property type="match status" value="1"/>
</dbReference>
<feature type="transmembrane region" description="Helical" evidence="1">
    <location>
        <begin position="195"/>
        <end position="210"/>
    </location>
</feature>
<dbReference type="InterPro" id="IPR002656">
    <property type="entry name" value="Acyl_transf_3_dom"/>
</dbReference>
<name>A0ABU0UXI9_ACIBI</name>
<evidence type="ECO:0000313" key="4">
    <source>
        <dbReference type="Proteomes" id="UP001233360"/>
    </source>
</evidence>
<gene>
    <name evidence="3" type="ORF">QE380_002198</name>
</gene>
<feature type="transmembrane region" description="Helical" evidence="1">
    <location>
        <begin position="249"/>
        <end position="269"/>
    </location>
</feature>
<proteinExistence type="predicted"/>